<keyword evidence="1" id="KW-1133">Transmembrane helix</keyword>
<evidence type="ECO:0000313" key="3">
    <source>
        <dbReference type="Proteomes" id="UP000775179"/>
    </source>
</evidence>
<dbReference type="AlphaFoldDB" id="A0ABD4RFR3"/>
<comment type="caution">
    <text evidence="2">The sequence shown here is derived from an EMBL/GenBank/DDBJ whole genome shotgun (WGS) entry which is preliminary data.</text>
</comment>
<dbReference type="Proteomes" id="UP000775179">
    <property type="component" value="Unassembled WGS sequence"/>
</dbReference>
<dbReference type="EMBL" id="JAIFTX010000004">
    <property type="protein sequence ID" value="MBX7289921.1"/>
    <property type="molecule type" value="Genomic_DNA"/>
</dbReference>
<name>A0ABD4RFR3_9CLOT</name>
<proteinExistence type="predicted"/>
<keyword evidence="1" id="KW-0472">Membrane</keyword>
<reference evidence="2 3" key="1">
    <citation type="submission" date="2021-08" db="EMBL/GenBank/DDBJ databases">
        <title>Genome sequence analysis of Clostridium chauvoei strains of European origin and evaluation of typing options for outbreak investigations.</title>
        <authorList>
            <person name="Abdel-Glil M."/>
            <person name="Thomas P."/>
            <person name="Seyboldt C."/>
        </authorList>
    </citation>
    <scope>NUCLEOTIDE SEQUENCE [LARGE SCALE GENOMIC DNA]</scope>
    <source>
        <strain evidence="2 3">S0260-09</strain>
    </source>
</reference>
<protein>
    <recommendedName>
        <fullName evidence="4">Alternate signal-mediated exported protein, CPF_0494 family</fullName>
    </recommendedName>
</protein>
<evidence type="ECO:0000313" key="2">
    <source>
        <dbReference type="EMBL" id="MBX7289921.1"/>
    </source>
</evidence>
<dbReference type="KEGG" id="cchv:BTM20_02845"/>
<evidence type="ECO:0008006" key="4">
    <source>
        <dbReference type="Google" id="ProtNLM"/>
    </source>
</evidence>
<dbReference type="RefSeq" id="WP_021874777.1">
    <property type="nucleotide sequence ID" value="NZ_CP018624.1"/>
</dbReference>
<gene>
    <name evidence="2" type="ORF">K4H94_02500</name>
</gene>
<feature type="transmembrane region" description="Helical" evidence="1">
    <location>
        <begin position="7"/>
        <end position="30"/>
    </location>
</feature>
<sequence length="216" mass="25069">MRRKKELIATLSVVLFIVIIGGIFKTLGFFSDIDTNESVFTTGKIDTEVTEEFDSSDKDHKDNLKKKVKIKNNSETEALVRVSISTRWIDDNDNVLGLDENVVQLNMSKDWEKYWVKGNDGYYYYKKILEGKKDDKNAETEMLLESVTFNIPEEKKPLYEGKNFIIDVKSEGVQPTYLNSRKEDYAYRQVWRELHDKNIDSLLSSIIDETEKGKGE</sequence>
<accession>A0ABD4RFR3</accession>
<organism evidence="2 3">
    <name type="scientific">Clostridium chauvoei</name>
    <dbReference type="NCBI Taxonomy" id="46867"/>
    <lineage>
        <taxon>Bacteria</taxon>
        <taxon>Bacillati</taxon>
        <taxon>Bacillota</taxon>
        <taxon>Clostridia</taxon>
        <taxon>Eubacteriales</taxon>
        <taxon>Clostridiaceae</taxon>
        <taxon>Clostridium</taxon>
    </lineage>
</organism>
<dbReference type="GeneID" id="66300789"/>
<evidence type="ECO:0000256" key="1">
    <source>
        <dbReference type="SAM" id="Phobius"/>
    </source>
</evidence>
<keyword evidence="1" id="KW-0812">Transmembrane</keyword>